<organism evidence="9 10">
    <name type="scientific">Ricinus communis</name>
    <name type="common">Castor bean</name>
    <dbReference type="NCBI Taxonomy" id="3988"/>
    <lineage>
        <taxon>Eukaryota</taxon>
        <taxon>Viridiplantae</taxon>
        <taxon>Streptophyta</taxon>
        <taxon>Embryophyta</taxon>
        <taxon>Tracheophyta</taxon>
        <taxon>Spermatophyta</taxon>
        <taxon>Magnoliopsida</taxon>
        <taxon>eudicotyledons</taxon>
        <taxon>Gunneridae</taxon>
        <taxon>Pentapetalae</taxon>
        <taxon>rosids</taxon>
        <taxon>fabids</taxon>
        <taxon>Malpighiales</taxon>
        <taxon>Euphorbiaceae</taxon>
        <taxon>Acalyphoideae</taxon>
        <taxon>Acalypheae</taxon>
        <taxon>Ricinus</taxon>
    </lineage>
</organism>
<protein>
    <recommendedName>
        <fullName evidence="8">G protein gamma domain-containing protein</fullName>
    </recommendedName>
</protein>
<dbReference type="eggNOG" id="ENOG502S66K">
    <property type="taxonomic scope" value="Eukaryota"/>
</dbReference>
<dbReference type="SMART" id="SM01224">
    <property type="entry name" value="G_gamma"/>
    <property type="match status" value="1"/>
</dbReference>
<evidence type="ECO:0000256" key="5">
    <source>
        <dbReference type="ARBA" id="ARBA00023224"/>
    </source>
</evidence>
<dbReference type="Pfam" id="PF00631">
    <property type="entry name" value="G-gamma"/>
    <property type="match status" value="1"/>
</dbReference>
<proteinExistence type="predicted"/>
<keyword evidence="3 6" id="KW-0175">Coiled coil</keyword>
<keyword evidence="2" id="KW-1003">Cell membrane</keyword>
<name>B9S2X9_RICCO</name>
<evidence type="ECO:0000256" key="4">
    <source>
        <dbReference type="ARBA" id="ARBA00023136"/>
    </source>
</evidence>
<dbReference type="InterPro" id="IPR045878">
    <property type="entry name" value="GG1/2"/>
</dbReference>
<dbReference type="GO" id="GO:0005886">
    <property type="term" value="C:plasma membrane"/>
    <property type="evidence" value="ECO:0007669"/>
    <property type="project" value="UniProtKB-SubCell"/>
</dbReference>
<evidence type="ECO:0000256" key="2">
    <source>
        <dbReference type="ARBA" id="ARBA00022475"/>
    </source>
</evidence>
<keyword evidence="10" id="KW-1185">Reference proteome</keyword>
<dbReference type="InParanoid" id="B9S2X9"/>
<reference evidence="10" key="1">
    <citation type="journal article" date="2010" name="Nat. Biotechnol.">
        <title>Draft genome sequence of the oilseed species Ricinus communis.</title>
        <authorList>
            <person name="Chan A.P."/>
            <person name="Crabtree J."/>
            <person name="Zhao Q."/>
            <person name="Lorenzi H."/>
            <person name="Orvis J."/>
            <person name="Puiu D."/>
            <person name="Melake-Berhan A."/>
            <person name="Jones K.M."/>
            <person name="Redman J."/>
            <person name="Chen G."/>
            <person name="Cahoon E.B."/>
            <person name="Gedil M."/>
            <person name="Stanke M."/>
            <person name="Haas B.J."/>
            <person name="Wortman J.R."/>
            <person name="Fraser-Liggett C.M."/>
            <person name="Ravel J."/>
            <person name="Rabinowicz P.D."/>
        </authorList>
    </citation>
    <scope>NUCLEOTIDE SEQUENCE [LARGE SCALE GENOMIC DNA]</scope>
    <source>
        <strain evidence="10">cv. Hale</strain>
    </source>
</reference>
<evidence type="ECO:0000256" key="7">
    <source>
        <dbReference type="SAM" id="MobiDB-lite"/>
    </source>
</evidence>
<feature type="coiled-coil region" evidence="6">
    <location>
        <begin position="38"/>
        <end position="65"/>
    </location>
</feature>
<dbReference type="GO" id="GO:0007186">
    <property type="term" value="P:G protein-coupled receptor signaling pathway"/>
    <property type="evidence" value="ECO:0007669"/>
    <property type="project" value="InterPro"/>
</dbReference>
<dbReference type="Proteomes" id="UP000008311">
    <property type="component" value="Unassembled WGS sequence"/>
</dbReference>
<feature type="region of interest" description="Disordered" evidence="7">
    <location>
        <begin position="1"/>
        <end position="35"/>
    </location>
</feature>
<dbReference type="EMBL" id="EQ973853">
    <property type="protein sequence ID" value="EEF42134.1"/>
    <property type="molecule type" value="Genomic_DNA"/>
</dbReference>
<dbReference type="InterPro" id="IPR015898">
    <property type="entry name" value="G-protein_gamma-like_dom"/>
</dbReference>
<keyword evidence="4" id="KW-0472">Membrane</keyword>
<sequence length="113" mass="12378">MESDSSSATAMVDHQQHSSSPAASSLVPKTEPGGFIGKHRMAAAVSHLQNQISLLQEELDQLETLGESSIVCKELISSVESIPDPLLPLSKGPTDVSWERWFRGAHNSRKRWI</sequence>
<dbReference type="OrthoDB" id="776094at2759"/>
<dbReference type="PANTHER" id="PTHR35129:SF5">
    <property type="entry name" value="GUANINE NUCLEOTIDE-BINDING PROTEIN SUBUNIT GAMMA 2"/>
    <property type="match status" value="1"/>
</dbReference>
<accession>B9S2X9</accession>
<dbReference type="PANTHER" id="PTHR35129">
    <property type="entry name" value="GUANINE NUCLEOTIDE-BINDING PROTEIN SUBUNIT GAMMA 1"/>
    <property type="match status" value="1"/>
</dbReference>
<feature type="domain" description="G protein gamma" evidence="8">
    <location>
        <begin position="41"/>
        <end position="113"/>
    </location>
</feature>
<dbReference type="OMA" id="KWDRWFQ"/>
<gene>
    <name evidence="9" type="ORF">RCOM_0563820</name>
</gene>
<evidence type="ECO:0000259" key="8">
    <source>
        <dbReference type="SMART" id="SM01224"/>
    </source>
</evidence>
<comment type="subcellular location">
    <subcellularLocation>
        <location evidence="1">Cell membrane</location>
    </subcellularLocation>
</comment>
<dbReference type="SMR" id="B9S2X9"/>
<evidence type="ECO:0000256" key="6">
    <source>
        <dbReference type="SAM" id="Coils"/>
    </source>
</evidence>
<evidence type="ECO:0000256" key="3">
    <source>
        <dbReference type="ARBA" id="ARBA00023054"/>
    </source>
</evidence>
<keyword evidence="5" id="KW-0807">Transducer</keyword>
<evidence type="ECO:0000313" key="9">
    <source>
        <dbReference type="EMBL" id="EEF42134.1"/>
    </source>
</evidence>
<evidence type="ECO:0000313" key="10">
    <source>
        <dbReference type="Proteomes" id="UP000008311"/>
    </source>
</evidence>
<evidence type="ECO:0000256" key="1">
    <source>
        <dbReference type="ARBA" id="ARBA00004236"/>
    </source>
</evidence>
<dbReference type="STRING" id="3988.B9S2X9"/>
<dbReference type="AlphaFoldDB" id="B9S2X9"/>
<dbReference type="KEGG" id="rcu:8277771"/>